<protein>
    <submittedName>
        <fullName evidence="2">Uncharacterized protein</fullName>
    </submittedName>
</protein>
<name>A0AAQ3JYS3_9LILI</name>
<gene>
    <name evidence="2" type="ORF">Cni_G07334</name>
</gene>
<dbReference type="Proteomes" id="UP001327560">
    <property type="component" value="Chromosome 2"/>
</dbReference>
<accession>A0AAQ3JYS3</accession>
<keyword evidence="3" id="KW-1185">Reference proteome</keyword>
<proteinExistence type="predicted"/>
<reference evidence="2 3" key="1">
    <citation type="submission" date="2023-10" db="EMBL/GenBank/DDBJ databases">
        <title>Chromosome-scale genome assembly provides insights into flower coloration mechanisms of Canna indica.</title>
        <authorList>
            <person name="Li C."/>
        </authorList>
    </citation>
    <scope>NUCLEOTIDE SEQUENCE [LARGE SCALE GENOMIC DNA]</scope>
    <source>
        <tissue evidence="2">Flower</tissue>
    </source>
</reference>
<dbReference type="EMBL" id="CP136891">
    <property type="protein sequence ID" value="WOK98622.1"/>
    <property type="molecule type" value="Genomic_DNA"/>
</dbReference>
<feature type="region of interest" description="Disordered" evidence="1">
    <location>
        <begin position="97"/>
        <end position="120"/>
    </location>
</feature>
<evidence type="ECO:0000256" key="1">
    <source>
        <dbReference type="SAM" id="MobiDB-lite"/>
    </source>
</evidence>
<organism evidence="2 3">
    <name type="scientific">Canna indica</name>
    <name type="common">Indian-shot</name>
    <dbReference type="NCBI Taxonomy" id="4628"/>
    <lineage>
        <taxon>Eukaryota</taxon>
        <taxon>Viridiplantae</taxon>
        <taxon>Streptophyta</taxon>
        <taxon>Embryophyta</taxon>
        <taxon>Tracheophyta</taxon>
        <taxon>Spermatophyta</taxon>
        <taxon>Magnoliopsida</taxon>
        <taxon>Liliopsida</taxon>
        <taxon>Zingiberales</taxon>
        <taxon>Cannaceae</taxon>
        <taxon>Canna</taxon>
    </lineage>
</organism>
<evidence type="ECO:0000313" key="2">
    <source>
        <dbReference type="EMBL" id="WOK98622.1"/>
    </source>
</evidence>
<evidence type="ECO:0000313" key="3">
    <source>
        <dbReference type="Proteomes" id="UP001327560"/>
    </source>
</evidence>
<dbReference type="AlphaFoldDB" id="A0AAQ3JYS3"/>
<sequence>MVFCYSCRSDSAVAEDDLLLPRLQQEIKPEKCSSFEPFKVVNVVYCLHLRKEALLADLGVVAGVDAVADGEPGVTGDHTVVRACDCGLAEEADWQRPEELGGAGGRLEAGKKRRRPEMARPEEWLKLGRGSLRWAGAGGWRKRGIQNRE</sequence>